<organism evidence="2 3">
    <name type="scientific">Mycena alexandri</name>
    <dbReference type="NCBI Taxonomy" id="1745969"/>
    <lineage>
        <taxon>Eukaryota</taxon>
        <taxon>Fungi</taxon>
        <taxon>Dikarya</taxon>
        <taxon>Basidiomycota</taxon>
        <taxon>Agaricomycotina</taxon>
        <taxon>Agaricomycetes</taxon>
        <taxon>Agaricomycetidae</taxon>
        <taxon>Agaricales</taxon>
        <taxon>Marasmiineae</taxon>
        <taxon>Mycenaceae</taxon>
        <taxon>Mycena</taxon>
    </lineage>
</organism>
<evidence type="ECO:0000313" key="2">
    <source>
        <dbReference type="EMBL" id="KAJ7021924.1"/>
    </source>
</evidence>
<name>A0AAD6WUV8_9AGAR</name>
<feature type="compositionally biased region" description="Acidic residues" evidence="1">
    <location>
        <begin position="184"/>
        <end position="194"/>
    </location>
</feature>
<feature type="compositionally biased region" description="Acidic residues" evidence="1">
    <location>
        <begin position="206"/>
        <end position="248"/>
    </location>
</feature>
<feature type="region of interest" description="Disordered" evidence="1">
    <location>
        <begin position="46"/>
        <end position="297"/>
    </location>
</feature>
<keyword evidence="3" id="KW-1185">Reference proteome</keyword>
<feature type="compositionally biased region" description="Low complexity" evidence="1">
    <location>
        <begin position="71"/>
        <end position="85"/>
    </location>
</feature>
<feature type="compositionally biased region" description="Pro residues" evidence="1">
    <location>
        <begin position="815"/>
        <end position="824"/>
    </location>
</feature>
<accession>A0AAD6WUV8</accession>
<feature type="region of interest" description="Disordered" evidence="1">
    <location>
        <begin position="1233"/>
        <end position="1301"/>
    </location>
</feature>
<protein>
    <submittedName>
        <fullName evidence="2">Uncharacterized protein</fullName>
    </submittedName>
</protein>
<dbReference type="EMBL" id="JARJCM010000220">
    <property type="protein sequence ID" value="KAJ7021924.1"/>
    <property type="molecule type" value="Genomic_DNA"/>
</dbReference>
<feature type="compositionally biased region" description="Basic and acidic residues" evidence="1">
    <location>
        <begin position="891"/>
        <end position="904"/>
    </location>
</feature>
<sequence>MTWLISHQSRLISPALDTHLAGAESGAVGGDNVIVHRASYQIGRKSGLTEPSSTIYPSPATFPAMRRKNAPNDTPADPTDPADPVTRPRRTRATAAAAAAAVKKVKTIRRPIAPAPAAPRRQGLRGSKQLPADGSASQDDNHARSPSPDRADKNKPPLVRQQSEDSLKASDFRKYKDELMIRDESEDSQSDDDFEKTHGLTTNGNDADEELDQEEQEGPDDDEEEEEGEEPDHEEEEEEPDEEEEEEEAPPKPKSKGKGKAKSKRNDDEEQPDDDNTDACDDTDSSRRAGPLSTKAKAEAEALRASFHQGIDELARKYGKDAQIIHRHLGTLLKPTRDKSAWNYFQAYTTAPDVDARDWSRKVSALWKDKLVEGGRDPDSKPDTLTAFAALPWLKAWAEKSRAAIVEYRLETGAFPGDIHRFTTSLNKKCTQAHEQLGLHVFGQVIDVHGGHSLFFGGSEAVTRLRQQNQAHSKKTLKEYECKIGVIDLQIQREAGGATNHPQPSLFVSDTCDHDKTAVARDKGRAYIKQCLVEDQVAIEVARGTFESDAAEALHYAMHWSFADHGYLHQMRIRNWPDSMAASGRYPKPAFTQTTFSTSDLKLILPGLERARGNPKYADDPAAAPAKTVQVVEWTEDEKNLALAEQGEVPLVVTVGNKVVLKVKDSKKFIKAAGLSVDEDQPEVPPKKTKTKQKLERVSYDDDSAEPTPTPTPKLDRTKPKKTSTALARPARPDALRPAPPHAGSSRVYPPPPPAFPPPPPAFPPYQPPYPQRQYPGNAYDYEDSRRDPYYAAPYGPDPRYRERYQPSYAYNPYPGYPPAPAPAPDFDIQSQYARLPPPPAHHPAQQSYPPSDYRSRDEPVGPSPRVPALKRKPVKEGQDDNPAKAKKARKQPDDLDRLPNGEFTEAAKQRLREVASRGLAEVTVKVRASHLGPFLELSGSIEACDPIYHTKADHKTWVYDTVDAGWSRLKTNQHFVPEEFYTEDRNTFVPVLDTNATGIPILEHKCEGHSCLRPPRFTIRALCSLPSTMPASNLIDYLKSQERYDINLVRDGQPRKRLYCTLRQLELEREWHPKDPCQDCGLAVAPLGFGCYWVNDDEPRLGSYVFHKVCKACWPYSIFNDRFDPDLGTTNAPPCTCPPGSIACGDVPTDCVLHKNVPAGATHGFSPLLRHEQISLLHKLLDEAFVECETAPRNEREARHVKVTALLYHLGERLSNRDWVMPPQRQSLFVMPRKSRKLDRLPNPSPVNPGTSNASTSTTTAVATVSAAPPAEPLQRSFTGAIRRPPKIPPGHPYDYRSKR</sequence>
<evidence type="ECO:0000256" key="1">
    <source>
        <dbReference type="SAM" id="MobiDB-lite"/>
    </source>
</evidence>
<feature type="compositionally biased region" description="Pro residues" evidence="1">
    <location>
        <begin position="749"/>
        <end position="771"/>
    </location>
</feature>
<feature type="compositionally biased region" description="Acidic residues" evidence="1">
    <location>
        <begin position="268"/>
        <end position="283"/>
    </location>
</feature>
<dbReference type="Proteomes" id="UP001218188">
    <property type="component" value="Unassembled WGS sequence"/>
</dbReference>
<feature type="compositionally biased region" description="Basic residues" evidence="1">
    <location>
        <begin position="253"/>
        <end position="263"/>
    </location>
</feature>
<feature type="compositionally biased region" description="Low complexity" evidence="1">
    <location>
        <begin position="93"/>
        <end position="102"/>
    </location>
</feature>
<reference evidence="2" key="1">
    <citation type="submission" date="2023-03" db="EMBL/GenBank/DDBJ databases">
        <title>Massive genome expansion in bonnet fungi (Mycena s.s.) driven by repeated elements and novel gene families across ecological guilds.</title>
        <authorList>
            <consortium name="Lawrence Berkeley National Laboratory"/>
            <person name="Harder C.B."/>
            <person name="Miyauchi S."/>
            <person name="Viragh M."/>
            <person name="Kuo A."/>
            <person name="Thoen E."/>
            <person name="Andreopoulos B."/>
            <person name="Lu D."/>
            <person name="Skrede I."/>
            <person name="Drula E."/>
            <person name="Henrissat B."/>
            <person name="Morin E."/>
            <person name="Kohler A."/>
            <person name="Barry K."/>
            <person name="LaButti K."/>
            <person name="Morin E."/>
            <person name="Salamov A."/>
            <person name="Lipzen A."/>
            <person name="Mereny Z."/>
            <person name="Hegedus B."/>
            <person name="Baldrian P."/>
            <person name="Stursova M."/>
            <person name="Weitz H."/>
            <person name="Taylor A."/>
            <person name="Grigoriev I.V."/>
            <person name="Nagy L.G."/>
            <person name="Martin F."/>
            <person name="Kauserud H."/>
        </authorList>
    </citation>
    <scope>NUCLEOTIDE SEQUENCE</scope>
    <source>
        <strain evidence="2">CBHHK200</strain>
    </source>
</reference>
<gene>
    <name evidence="2" type="ORF">C8F04DRAFT_1273146</name>
</gene>
<feature type="compositionally biased region" description="Basic and acidic residues" evidence="1">
    <location>
        <begin position="162"/>
        <end position="183"/>
    </location>
</feature>
<feature type="compositionally biased region" description="Basic and acidic residues" evidence="1">
    <location>
        <begin position="875"/>
        <end position="884"/>
    </location>
</feature>
<evidence type="ECO:0000313" key="3">
    <source>
        <dbReference type="Proteomes" id="UP001218188"/>
    </source>
</evidence>
<feature type="compositionally biased region" description="Basic and acidic residues" evidence="1">
    <location>
        <begin position="139"/>
        <end position="155"/>
    </location>
</feature>
<proteinExistence type="predicted"/>
<feature type="region of interest" description="Disordered" evidence="1">
    <location>
        <begin position="677"/>
        <end position="904"/>
    </location>
</feature>
<feature type="compositionally biased region" description="Low complexity" evidence="1">
    <location>
        <begin position="1252"/>
        <end position="1270"/>
    </location>
</feature>
<comment type="caution">
    <text evidence="2">The sequence shown here is derived from an EMBL/GenBank/DDBJ whole genome shotgun (WGS) entry which is preliminary data.</text>
</comment>